<dbReference type="AlphaFoldDB" id="A0A0B6YK21"/>
<protein>
    <submittedName>
        <fullName evidence="1">Uncharacterized protein</fullName>
    </submittedName>
</protein>
<accession>A0A0B6YK21</accession>
<sequence length="71" mass="8388">MFRQSLRKRASVSYREVVDNSEPNESYKVQQVLTTKEDKKKLQETLTDQINQMVQQNQCLHDAINNYISKV</sequence>
<proteinExistence type="predicted"/>
<gene>
    <name evidence="1" type="primary">ORF27943</name>
</gene>
<feature type="non-terminal residue" evidence="1">
    <location>
        <position position="71"/>
    </location>
</feature>
<organism evidence="1">
    <name type="scientific">Arion vulgaris</name>
    <dbReference type="NCBI Taxonomy" id="1028688"/>
    <lineage>
        <taxon>Eukaryota</taxon>
        <taxon>Metazoa</taxon>
        <taxon>Spiralia</taxon>
        <taxon>Lophotrochozoa</taxon>
        <taxon>Mollusca</taxon>
        <taxon>Gastropoda</taxon>
        <taxon>Heterobranchia</taxon>
        <taxon>Euthyneura</taxon>
        <taxon>Panpulmonata</taxon>
        <taxon>Eupulmonata</taxon>
        <taxon>Stylommatophora</taxon>
        <taxon>Helicina</taxon>
        <taxon>Arionoidea</taxon>
        <taxon>Arionidae</taxon>
        <taxon>Arion</taxon>
    </lineage>
</organism>
<dbReference type="EMBL" id="HACG01009698">
    <property type="protein sequence ID" value="CEK56563.1"/>
    <property type="molecule type" value="Transcribed_RNA"/>
</dbReference>
<name>A0A0B6YK21_9EUPU</name>
<evidence type="ECO:0000313" key="1">
    <source>
        <dbReference type="EMBL" id="CEK56563.1"/>
    </source>
</evidence>
<reference evidence="1" key="1">
    <citation type="submission" date="2014-12" db="EMBL/GenBank/DDBJ databases">
        <title>Insight into the proteome of Arion vulgaris.</title>
        <authorList>
            <person name="Aradska J."/>
            <person name="Bulat T."/>
            <person name="Smidak R."/>
            <person name="Sarate P."/>
            <person name="Gangsoo J."/>
            <person name="Sialana F."/>
            <person name="Bilban M."/>
            <person name="Lubec G."/>
        </authorList>
    </citation>
    <scope>NUCLEOTIDE SEQUENCE</scope>
    <source>
        <tissue evidence="1">Skin</tissue>
    </source>
</reference>